<dbReference type="HAMAP" id="MF_01331_B">
    <property type="entry name" value="Ribosomal_uL22_B"/>
    <property type="match status" value="1"/>
</dbReference>
<sequence length="131" mass="14400">MKAFLKNYRQSPRKVRLVANLVKGKNVSGAIAELDFLAKRAGAPIKKLLLSAVANAKNQGIEADNLFIKELRVDKGIVMKRIMPAAMGTAHRINKRTSHVEVVLAEKVAPVKSSKATKEIKIKKADKTKTK</sequence>
<proteinExistence type="inferred from homology"/>
<dbReference type="Gene3D" id="3.90.470.10">
    <property type="entry name" value="Ribosomal protein L22/L17"/>
    <property type="match status" value="1"/>
</dbReference>
<dbReference type="PANTHER" id="PTHR13501">
    <property type="entry name" value="CHLOROPLAST 50S RIBOSOMAL PROTEIN L22-RELATED"/>
    <property type="match status" value="1"/>
</dbReference>
<evidence type="ECO:0000256" key="5">
    <source>
        <dbReference type="ARBA" id="ARBA00023274"/>
    </source>
</evidence>
<dbReference type="EMBL" id="LCOJ01000012">
    <property type="protein sequence ID" value="KKU75468.1"/>
    <property type="molecule type" value="Genomic_DNA"/>
</dbReference>
<keyword evidence="4 7" id="KW-0689">Ribosomal protein</keyword>
<dbReference type="NCBIfam" id="TIGR01044">
    <property type="entry name" value="rplV_bact"/>
    <property type="match status" value="1"/>
</dbReference>
<reference evidence="11 12" key="1">
    <citation type="journal article" date="2015" name="Nature">
        <title>rRNA introns, odd ribosomes, and small enigmatic genomes across a large radiation of phyla.</title>
        <authorList>
            <person name="Brown C.T."/>
            <person name="Hug L.A."/>
            <person name="Thomas B.C."/>
            <person name="Sharon I."/>
            <person name="Castelle C.J."/>
            <person name="Singh A."/>
            <person name="Wilkins M.J."/>
            <person name="Williams K.H."/>
            <person name="Banfield J.F."/>
        </authorList>
    </citation>
    <scope>NUCLEOTIDE SEQUENCE [LARGE SCALE GENOMIC DNA]</scope>
</reference>
<comment type="function">
    <text evidence="7 10">This protein binds specifically to 23S rRNA; its binding is stimulated by other ribosomal proteins, e.g., L4, L17, and L20. It is important during the early stages of 50S assembly. It makes multiple contacts with different domains of the 23S rRNA in the assembled 50S subunit and ribosome.</text>
</comment>
<dbReference type="GO" id="GO:0003735">
    <property type="term" value="F:structural constituent of ribosome"/>
    <property type="evidence" value="ECO:0007669"/>
    <property type="project" value="InterPro"/>
</dbReference>
<evidence type="ECO:0000313" key="12">
    <source>
        <dbReference type="Proteomes" id="UP000034879"/>
    </source>
</evidence>
<comment type="function">
    <text evidence="7">The globular domain of the protein is located near the polypeptide exit tunnel on the outside of the subunit, while an extended beta-hairpin is found that lines the wall of the exit tunnel in the center of the 70S ribosome.</text>
</comment>
<keyword evidence="3 7" id="KW-0694">RNA-binding</keyword>
<dbReference type="InterPro" id="IPR036394">
    <property type="entry name" value="Ribosomal_uL22_sf"/>
</dbReference>
<comment type="similarity">
    <text evidence="1 7 8">Belongs to the universal ribosomal protein uL22 family.</text>
</comment>
<evidence type="ECO:0000256" key="1">
    <source>
        <dbReference type="ARBA" id="ARBA00009451"/>
    </source>
</evidence>
<name>A0A0G1VBB7_9BACT</name>
<evidence type="ECO:0000256" key="8">
    <source>
        <dbReference type="RuleBase" id="RU004005"/>
    </source>
</evidence>
<dbReference type="Pfam" id="PF00237">
    <property type="entry name" value="Ribosomal_L22"/>
    <property type="match status" value="1"/>
</dbReference>
<dbReference type="SUPFAM" id="SSF54843">
    <property type="entry name" value="Ribosomal protein L22"/>
    <property type="match status" value="1"/>
</dbReference>
<accession>A0A0G1VBB7</accession>
<protein>
    <recommendedName>
        <fullName evidence="6 7">Large ribosomal subunit protein uL22</fullName>
    </recommendedName>
</protein>
<dbReference type="PANTHER" id="PTHR13501:SF8">
    <property type="entry name" value="LARGE RIBOSOMAL SUBUNIT PROTEIN UL22M"/>
    <property type="match status" value="1"/>
</dbReference>
<evidence type="ECO:0000256" key="3">
    <source>
        <dbReference type="ARBA" id="ARBA00022884"/>
    </source>
</evidence>
<dbReference type="GO" id="GO:0006412">
    <property type="term" value="P:translation"/>
    <property type="evidence" value="ECO:0007669"/>
    <property type="project" value="UniProtKB-UniRule"/>
</dbReference>
<comment type="caution">
    <text evidence="11">The sequence shown here is derived from an EMBL/GenBank/DDBJ whole genome shotgun (WGS) entry which is preliminary data.</text>
</comment>
<dbReference type="AlphaFoldDB" id="A0A0G1VBB7"/>
<evidence type="ECO:0000256" key="9">
    <source>
        <dbReference type="RuleBase" id="RU004006"/>
    </source>
</evidence>
<evidence type="ECO:0000313" key="11">
    <source>
        <dbReference type="EMBL" id="KKU75468.1"/>
    </source>
</evidence>
<keyword evidence="2 7" id="KW-0699">rRNA-binding</keyword>
<evidence type="ECO:0000256" key="4">
    <source>
        <dbReference type="ARBA" id="ARBA00022980"/>
    </source>
</evidence>
<evidence type="ECO:0000256" key="2">
    <source>
        <dbReference type="ARBA" id="ARBA00022730"/>
    </source>
</evidence>
<organism evidence="11 12">
    <name type="scientific">Candidatus Nomurabacteria bacterium GW2011_GWB1_47_6</name>
    <dbReference type="NCBI Taxonomy" id="1618749"/>
    <lineage>
        <taxon>Bacteria</taxon>
        <taxon>Candidatus Nomuraibacteriota</taxon>
    </lineage>
</organism>
<evidence type="ECO:0000256" key="6">
    <source>
        <dbReference type="ARBA" id="ARBA00035207"/>
    </source>
</evidence>
<dbReference type="CDD" id="cd00336">
    <property type="entry name" value="Ribosomal_L22"/>
    <property type="match status" value="1"/>
</dbReference>
<comment type="subunit">
    <text evidence="7 9">Part of the 50S ribosomal subunit.</text>
</comment>
<dbReference type="InterPro" id="IPR001063">
    <property type="entry name" value="Ribosomal_uL22"/>
</dbReference>
<dbReference type="Proteomes" id="UP000034879">
    <property type="component" value="Unassembled WGS sequence"/>
</dbReference>
<dbReference type="InterPro" id="IPR005727">
    <property type="entry name" value="Ribosomal_uL22_bac/chlpt-type"/>
</dbReference>
<dbReference type="GO" id="GO:0022625">
    <property type="term" value="C:cytosolic large ribosomal subunit"/>
    <property type="evidence" value="ECO:0007669"/>
    <property type="project" value="TreeGrafter"/>
</dbReference>
<evidence type="ECO:0000256" key="7">
    <source>
        <dbReference type="HAMAP-Rule" id="MF_01331"/>
    </source>
</evidence>
<dbReference type="InterPro" id="IPR047867">
    <property type="entry name" value="Ribosomal_uL22_bac/org-type"/>
</dbReference>
<keyword evidence="5 7" id="KW-0687">Ribonucleoprotein</keyword>
<evidence type="ECO:0000256" key="10">
    <source>
        <dbReference type="RuleBase" id="RU004008"/>
    </source>
</evidence>
<dbReference type="GO" id="GO:0019843">
    <property type="term" value="F:rRNA binding"/>
    <property type="evidence" value="ECO:0007669"/>
    <property type="project" value="UniProtKB-UniRule"/>
</dbReference>
<gene>
    <name evidence="7" type="primary">rplV</name>
    <name evidence="11" type="ORF">UY01_C0012G0019</name>
</gene>